<dbReference type="GO" id="GO:0030145">
    <property type="term" value="F:manganese ion binding"/>
    <property type="evidence" value="ECO:0007669"/>
    <property type="project" value="InterPro"/>
</dbReference>
<feature type="compositionally biased region" description="Low complexity" evidence="9">
    <location>
        <begin position="762"/>
        <end position="774"/>
    </location>
</feature>
<comment type="subcellular location">
    <subcellularLocation>
        <location evidence="2">Cytoplasm</location>
    </subcellularLocation>
</comment>
<dbReference type="EMBL" id="JADGJQ010000072">
    <property type="protein sequence ID" value="KAJ3173321.1"/>
    <property type="molecule type" value="Genomic_DNA"/>
</dbReference>
<keyword evidence="5" id="KW-0479">Metal-binding</keyword>
<dbReference type="InterPro" id="IPR000086">
    <property type="entry name" value="NUDIX_hydrolase_dom"/>
</dbReference>
<accession>A0AAD5TEG8</accession>
<dbReference type="InterPro" id="IPR036189">
    <property type="entry name" value="DCP2_BoxA_sf"/>
</dbReference>
<evidence type="ECO:0000259" key="10">
    <source>
        <dbReference type="PROSITE" id="PS51462"/>
    </source>
</evidence>
<comment type="cofactor">
    <cofactor evidence="1">
        <name>Mn(2+)</name>
        <dbReference type="ChEBI" id="CHEBI:29035"/>
    </cofactor>
</comment>
<feature type="compositionally biased region" description="Polar residues" evidence="9">
    <location>
        <begin position="544"/>
        <end position="564"/>
    </location>
</feature>
<dbReference type="SUPFAM" id="SSF55811">
    <property type="entry name" value="Nudix"/>
    <property type="match status" value="1"/>
</dbReference>
<feature type="compositionally biased region" description="Polar residues" evidence="9">
    <location>
        <begin position="519"/>
        <end position="530"/>
    </location>
</feature>
<gene>
    <name evidence="11" type="primary">DCP2</name>
    <name evidence="11" type="ORF">HDU87_007695</name>
</gene>
<dbReference type="Pfam" id="PF05026">
    <property type="entry name" value="DCP2"/>
    <property type="match status" value="1"/>
</dbReference>
<evidence type="ECO:0000256" key="2">
    <source>
        <dbReference type="ARBA" id="ARBA00004496"/>
    </source>
</evidence>
<proteinExistence type="inferred from homology"/>
<dbReference type="Proteomes" id="UP001212152">
    <property type="component" value="Unassembled WGS sequence"/>
</dbReference>
<feature type="region of interest" description="Disordered" evidence="9">
    <location>
        <begin position="405"/>
        <end position="614"/>
    </location>
</feature>
<dbReference type="Gene3D" id="3.90.79.10">
    <property type="entry name" value="Nucleoside Triphosphate Pyrophosphohydrolase"/>
    <property type="match status" value="1"/>
</dbReference>
<dbReference type="Pfam" id="PF00293">
    <property type="entry name" value="NUDIX"/>
    <property type="match status" value="1"/>
</dbReference>
<dbReference type="SMART" id="SM01125">
    <property type="entry name" value="DCP2"/>
    <property type="match status" value="1"/>
</dbReference>
<comment type="caution">
    <text evidence="11">The sequence shown here is derived from an EMBL/GenBank/DDBJ whole genome shotgun (WGS) entry which is preliminary data.</text>
</comment>
<keyword evidence="12" id="KW-1185">Reference proteome</keyword>
<comment type="similarity">
    <text evidence="3">Belongs to the Nudix hydrolase family. DCP2 subfamily.</text>
</comment>
<keyword evidence="7" id="KW-0694">RNA-binding</keyword>
<dbReference type="GO" id="GO:0000932">
    <property type="term" value="C:P-body"/>
    <property type="evidence" value="ECO:0007669"/>
    <property type="project" value="TreeGrafter"/>
</dbReference>
<evidence type="ECO:0000256" key="7">
    <source>
        <dbReference type="ARBA" id="ARBA00022884"/>
    </source>
</evidence>
<name>A0AAD5TEG8_9FUNG</name>
<keyword evidence="8" id="KW-0464">Manganese</keyword>
<feature type="compositionally biased region" description="Polar residues" evidence="9">
    <location>
        <begin position="631"/>
        <end position="645"/>
    </location>
</feature>
<evidence type="ECO:0000256" key="3">
    <source>
        <dbReference type="ARBA" id="ARBA00005279"/>
    </source>
</evidence>
<evidence type="ECO:0000313" key="12">
    <source>
        <dbReference type="Proteomes" id="UP001212152"/>
    </source>
</evidence>
<evidence type="ECO:0000256" key="6">
    <source>
        <dbReference type="ARBA" id="ARBA00022801"/>
    </source>
</evidence>
<feature type="domain" description="Nudix hydrolase" evidence="10">
    <location>
        <begin position="94"/>
        <end position="226"/>
    </location>
</feature>
<dbReference type="PANTHER" id="PTHR23114">
    <property type="entry name" value="M7GPPPN-MRNA HYDROLASE"/>
    <property type="match status" value="1"/>
</dbReference>
<feature type="compositionally biased region" description="Low complexity" evidence="9">
    <location>
        <begin position="721"/>
        <end position="738"/>
    </location>
</feature>
<dbReference type="Gene3D" id="1.10.10.1050">
    <property type="entry name" value="Dcp2, box A domain"/>
    <property type="match status" value="1"/>
</dbReference>
<dbReference type="FunFam" id="1.10.10.1050:FF:000003">
    <property type="entry name" value="Decapping enzyme Dcp2, putative"/>
    <property type="match status" value="1"/>
</dbReference>
<sequence length="873" mass="95694">MSFQTLSFQEVLDDLQSRFIINVPKEELSSVERICFQIEQAHWFYEDFVREENPRLSSFGLKNFCAQFFRHCPLLHRWAHDHEKAFQNFMEYKVRVPVCGAIILNESMDKVLLVKGWKSSSGWGFPKGKINKDEPEAPCAIREVQEETGFDIGPYLRVNEYVERTIKGQRIRLYILTGVPEDTVFSPQTRKEIGDIRWHRLDDLPGWNKNAVVEAGERRNKFYMVTAFVSGLRQWMAKYRKAKRQGKARNGRHLSVVLGYNTGTDSEGEGGNYSDAGFRSGTEGTQVARPLPSVLENASRTVVVVEPDDDEMVVAPIDPYAAAQSIRALIGIGGPAQGSNGNAHAPAAVGVRVDVQSNGGTGQPIPQVAIGVSFDNTRHPHHQHQQHAHPQYQIVNQHHSAPQLQNVPHMTSSSPINRDSGAGSPAYEAPRGVHMPPPPPPSMHRPEPRQQYEAPAPRHHQQAYALQASSFETPQYQQQRAHPPPPQPSNQYPDSQYLAQPPQQPPQQAAFPPHPHRLQPQNRMPSSGTERQAHKKSLLDILTKGTSDESLATGSTTSMFSSQLGAGGGGHILPNPPQHPSFRPPTSGYLSSPYTEAPALGPTPPRRESVASNVPSGVKQQMFMDILRGGSFSQSAPSLPSTTPRASVGPGDGGDESAAAEDQLKSILGIGRMSVGSGSTTSRPAVHQMPPPPGSSQYALNSQPPYPSYPIDRRNGPAPSQHQDGQHQQQAQELKALLGLGGGHIGAGSAPPPHREPSGDYQQQQQQQQQDHQQGYTPVYLQPGPPRQQFAQHQQPQHQQQHYPPPQNQPSGYPQQPYYQQPVQYRYPVPGAARGESDSTLPAVDGNRGDDGMAAGVPPSVMMRAASGPVSAK</sequence>
<dbReference type="InterPro" id="IPR044099">
    <property type="entry name" value="Dcp2_NUDIX"/>
</dbReference>
<dbReference type="InterPro" id="IPR015797">
    <property type="entry name" value="NUDIX_hydrolase-like_dom_sf"/>
</dbReference>
<feature type="compositionally biased region" description="Low complexity" evidence="9">
    <location>
        <begin position="809"/>
        <end position="830"/>
    </location>
</feature>
<feature type="compositionally biased region" description="Low complexity" evidence="9">
    <location>
        <begin position="489"/>
        <end position="511"/>
    </location>
</feature>
<feature type="compositionally biased region" description="Low complexity" evidence="9">
    <location>
        <begin position="787"/>
        <end position="802"/>
    </location>
</feature>
<dbReference type="PANTHER" id="PTHR23114:SF17">
    <property type="entry name" value="M7GPPPN-MRNA HYDROLASE"/>
    <property type="match status" value="1"/>
</dbReference>
<dbReference type="FunFam" id="3.90.79.10:FF:000003">
    <property type="entry name" value="M7GpppN-mRNA hydrolase isoform 2"/>
    <property type="match status" value="1"/>
</dbReference>
<dbReference type="SUPFAM" id="SSF140586">
    <property type="entry name" value="Dcp2 domain-like"/>
    <property type="match status" value="1"/>
</dbReference>
<dbReference type="GO" id="GO:0000184">
    <property type="term" value="P:nuclear-transcribed mRNA catabolic process, nonsense-mediated decay"/>
    <property type="evidence" value="ECO:0007669"/>
    <property type="project" value="InterPro"/>
</dbReference>
<feature type="compositionally biased region" description="Polar residues" evidence="9">
    <location>
        <begin position="405"/>
        <end position="417"/>
    </location>
</feature>
<dbReference type="GO" id="GO:0003723">
    <property type="term" value="F:RNA binding"/>
    <property type="evidence" value="ECO:0007669"/>
    <property type="project" value="UniProtKB-KW"/>
</dbReference>
<evidence type="ECO:0000256" key="8">
    <source>
        <dbReference type="ARBA" id="ARBA00023211"/>
    </source>
</evidence>
<evidence type="ECO:0000256" key="9">
    <source>
        <dbReference type="SAM" id="MobiDB-lite"/>
    </source>
</evidence>
<keyword evidence="6" id="KW-0378">Hydrolase</keyword>
<evidence type="ECO:0000313" key="11">
    <source>
        <dbReference type="EMBL" id="KAJ3173321.1"/>
    </source>
</evidence>
<organism evidence="11 12">
    <name type="scientific">Geranomyces variabilis</name>
    <dbReference type="NCBI Taxonomy" id="109894"/>
    <lineage>
        <taxon>Eukaryota</taxon>
        <taxon>Fungi</taxon>
        <taxon>Fungi incertae sedis</taxon>
        <taxon>Chytridiomycota</taxon>
        <taxon>Chytridiomycota incertae sedis</taxon>
        <taxon>Chytridiomycetes</taxon>
        <taxon>Spizellomycetales</taxon>
        <taxon>Powellomycetaceae</taxon>
        <taxon>Geranomyces</taxon>
    </lineage>
</organism>
<dbReference type="GO" id="GO:0140933">
    <property type="term" value="F:5'-(N(7)-methylguanosine 5'-triphospho)-[mRNA] hydrolase activity"/>
    <property type="evidence" value="ECO:0007669"/>
    <property type="project" value="InterPro"/>
</dbReference>
<reference evidence="11" key="1">
    <citation type="submission" date="2020-05" db="EMBL/GenBank/DDBJ databases">
        <title>Phylogenomic resolution of chytrid fungi.</title>
        <authorList>
            <person name="Stajich J.E."/>
            <person name="Amses K."/>
            <person name="Simmons R."/>
            <person name="Seto K."/>
            <person name="Myers J."/>
            <person name="Bonds A."/>
            <person name="Quandt C.A."/>
            <person name="Barry K."/>
            <person name="Liu P."/>
            <person name="Grigoriev I."/>
            <person name="Longcore J.E."/>
            <person name="James T.Y."/>
        </authorList>
    </citation>
    <scope>NUCLEOTIDE SEQUENCE</scope>
    <source>
        <strain evidence="11">JEL0379</strain>
    </source>
</reference>
<keyword evidence="4" id="KW-0963">Cytoplasm</keyword>
<dbReference type="GO" id="GO:0000290">
    <property type="term" value="P:deadenylation-dependent decapping of nuclear-transcribed mRNA"/>
    <property type="evidence" value="ECO:0007669"/>
    <property type="project" value="InterPro"/>
</dbReference>
<evidence type="ECO:0000256" key="5">
    <source>
        <dbReference type="ARBA" id="ARBA00022723"/>
    </source>
</evidence>
<dbReference type="CDD" id="cd03672">
    <property type="entry name" value="NUDIX_Dcp2p_Nudt20"/>
    <property type="match status" value="1"/>
</dbReference>
<evidence type="ECO:0000256" key="1">
    <source>
        <dbReference type="ARBA" id="ARBA00001936"/>
    </source>
</evidence>
<protein>
    <submittedName>
        <fullName evidence="11">mRNA-decapping enzyme subunit 2</fullName>
    </submittedName>
</protein>
<feature type="compositionally biased region" description="Pro residues" evidence="9">
    <location>
        <begin position="574"/>
        <end position="583"/>
    </location>
</feature>
<evidence type="ECO:0000256" key="4">
    <source>
        <dbReference type="ARBA" id="ARBA00022490"/>
    </source>
</evidence>
<dbReference type="InterPro" id="IPR007722">
    <property type="entry name" value="DCP2_BoxA"/>
</dbReference>
<dbReference type="PROSITE" id="PS51462">
    <property type="entry name" value="NUDIX"/>
    <property type="match status" value="1"/>
</dbReference>
<dbReference type="AlphaFoldDB" id="A0AAD5TEG8"/>
<dbReference type="InterPro" id="IPR020084">
    <property type="entry name" value="NUDIX_hydrolase_CS"/>
</dbReference>
<feature type="region of interest" description="Disordered" evidence="9">
    <location>
        <begin position="626"/>
        <end position="873"/>
    </location>
</feature>
<dbReference type="PROSITE" id="PS00893">
    <property type="entry name" value="NUDIX_BOX"/>
    <property type="match status" value="1"/>
</dbReference>